<name>A0A4S2KE41_9HYME</name>
<evidence type="ECO:0000313" key="6">
    <source>
        <dbReference type="EMBL" id="TGZ47605.1"/>
    </source>
</evidence>
<dbReference type="AlphaFoldDB" id="A0A4S2KE41"/>
<sequence length="548" mass="61407">MLEIIKTAAFLYHGLNGELFYVREGAVNEYAMKFVVPVLAQIHRLHFTWENLAGRPLPYTMSVDISNPSVLSSSLNISQVGEIPVGDVQTWALSLHCGPYNVEVDFSLRINVSLPRKNTTTLEFKRKKICMKKESYTEPEEVLVAASNSTSGGQLFYVGIGCAGAFLAIIIVLIIAYYVRDKKTRRHRDPLQESRGLSSACSMERGTGVGPAQTFLSPETPPPTSAASGSSYRRLDDRPNRELHERIQEITVQRCRVRLLSIELEGTFGRVYRGSYHEEGASSSKDVLVKTAAEHASQSQVAGVEVSSKIDFDSNENEETLANPTLSTTINPRKSISPPESILRAPKSSTFIWDHGSELVKASEPRKRRIYPSCDDSAKQQKIINNIQVVVNSNDSIPNEDSCEHGICNVSVSSKSDENGNIITEVHLSIITKAKPNIKIDDVPVINGFRGINEDKQPVFHSINSPRSMHMHFHRNNIPQIQTTYQGYGEPWYGRTFRRPQIYWNYHFGDHGNVGFRDHKTWPRDKPIVDDKIEPPLSKTKPSDDTTL</sequence>
<feature type="domain" description="WIF" evidence="5">
    <location>
        <begin position="2"/>
        <end position="130"/>
    </location>
</feature>
<reference evidence="6 7" key="1">
    <citation type="journal article" date="2019" name="Philos. Trans. R. Soc. Lond., B, Biol. Sci.">
        <title>Ant behaviour and brain gene expression of defending hosts depend on the ecological success of the intruding social parasite.</title>
        <authorList>
            <person name="Kaur R."/>
            <person name="Stoldt M."/>
            <person name="Jongepier E."/>
            <person name="Feldmeyer B."/>
            <person name="Menzel F."/>
            <person name="Bornberg-Bauer E."/>
            <person name="Foitzik S."/>
        </authorList>
    </citation>
    <scope>NUCLEOTIDE SEQUENCE [LARGE SCALE GENOMIC DNA]</scope>
    <source>
        <tissue evidence="6">Whole body</tissue>
    </source>
</reference>
<dbReference type="EMBL" id="QBLH01002723">
    <property type="protein sequence ID" value="TGZ47605.1"/>
    <property type="molecule type" value="Genomic_DNA"/>
</dbReference>
<evidence type="ECO:0000256" key="2">
    <source>
        <dbReference type="ARBA" id="ARBA00023180"/>
    </source>
</evidence>
<dbReference type="PROSITE" id="PS50814">
    <property type="entry name" value="WIF"/>
    <property type="match status" value="1"/>
</dbReference>
<evidence type="ECO:0000256" key="1">
    <source>
        <dbReference type="ARBA" id="ARBA00022729"/>
    </source>
</evidence>
<feature type="region of interest" description="Disordered" evidence="3">
    <location>
        <begin position="188"/>
        <end position="240"/>
    </location>
</feature>
<keyword evidence="1" id="KW-0732">Signal</keyword>
<keyword evidence="7" id="KW-1185">Reference proteome</keyword>
<dbReference type="InterPro" id="IPR003306">
    <property type="entry name" value="WIF"/>
</dbReference>
<keyword evidence="4" id="KW-1133">Transmembrane helix</keyword>
<dbReference type="InterPro" id="IPR038677">
    <property type="entry name" value="WIF_sf"/>
</dbReference>
<protein>
    <recommendedName>
        <fullName evidence="5">WIF domain-containing protein</fullName>
    </recommendedName>
</protein>
<comment type="caution">
    <text evidence="6">The sequence shown here is derived from an EMBL/GenBank/DDBJ whole genome shotgun (WGS) entry which is preliminary data.</text>
</comment>
<gene>
    <name evidence="6" type="ORF">DBV15_03448</name>
</gene>
<dbReference type="Gene3D" id="3.30.200.20">
    <property type="entry name" value="Phosphorylase Kinase, domain 1"/>
    <property type="match status" value="1"/>
</dbReference>
<keyword evidence="2" id="KW-0325">Glycoprotein</keyword>
<accession>A0A4S2KE41</accession>
<organism evidence="6 7">
    <name type="scientific">Temnothorax longispinosus</name>
    <dbReference type="NCBI Taxonomy" id="300112"/>
    <lineage>
        <taxon>Eukaryota</taxon>
        <taxon>Metazoa</taxon>
        <taxon>Ecdysozoa</taxon>
        <taxon>Arthropoda</taxon>
        <taxon>Hexapoda</taxon>
        <taxon>Insecta</taxon>
        <taxon>Pterygota</taxon>
        <taxon>Neoptera</taxon>
        <taxon>Endopterygota</taxon>
        <taxon>Hymenoptera</taxon>
        <taxon>Apocrita</taxon>
        <taxon>Aculeata</taxon>
        <taxon>Formicoidea</taxon>
        <taxon>Formicidae</taxon>
        <taxon>Myrmicinae</taxon>
        <taxon>Temnothorax</taxon>
    </lineage>
</organism>
<dbReference type="STRING" id="300112.A0A4S2KE41"/>
<keyword evidence="4" id="KW-0812">Transmembrane</keyword>
<dbReference type="Gene3D" id="2.60.40.2170">
    <property type="entry name" value="Wnt, WIF domain"/>
    <property type="match status" value="1"/>
</dbReference>
<feature type="transmembrane region" description="Helical" evidence="4">
    <location>
        <begin position="155"/>
        <end position="179"/>
    </location>
</feature>
<feature type="region of interest" description="Disordered" evidence="3">
    <location>
        <begin position="527"/>
        <end position="548"/>
    </location>
</feature>
<evidence type="ECO:0000256" key="4">
    <source>
        <dbReference type="SAM" id="Phobius"/>
    </source>
</evidence>
<dbReference type="Proteomes" id="UP000310200">
    <property type="component" value="Unassembled WGS sequence"/>
</dbReference>
<evidence type="ECO:0000256" key="3">
    <source>
        <dbReference type="SAM" id="MobiDB-lite"/>
    </source>
</evidence>
<dbReference type="Pfam" id="PF02019">
    <property type="entry name" value="WIF"/>
    <property type="match status" value="1"/>
</dbReference>
<dbReference type="SMART" id="SM00469">
    <property type="entry name" value="WIF"/>
    <property type="match status" value="1"/>
</dbReference>
<keyword evidence="4" id="KW-0472">Membrane</keyword>
<evidence type="ECO:0000313" key="7">
    <source>
        <dbReference type="Proteomes" id="UP000310200"/>
    </source>
</evidence>
<evidence type="ECO:0000259" key="5">
    <source>
        <dbReference type="PROSITE" id="PS50814"/>
    </source>
</evidence>
<proteinExistence type="predicted"/>